<dbReference type="GO" id="GO:0015036">
    <property type="term" value="F:disulfide oxidoreductase activity"/>
    <property type="evidence" value="ECO:0007669"/>
    <property type="project" value="UniProtKB-ARBA"/>
</dbReference>
<evidence type="ECO:0000313" key="4">
    <source>
        <dbReference type="EMBL" id="RDE07560.1"/>
    </source>
</evidence>
<keyword evidence="5" id="KW-1185">Reference proteome</keyword>
<sequence>MQASPRFPLRGRIARLCLAGAALLAASGAATAQAVDLASLSIATPQGQTLTLAEAVQGPVILHFWATWCAPCREELPELQAFSDSLQRPEALLLVSVDTSSYERVVSFLADLGVELQSHQIAVGNAGTLFGFLGYPSTVVVDADGAVLYRKQGPIDWLDADVTEPILDLLF</sequence>
<accession>A0A369W2H3</accession>
<name>A0A369W2H3_9HYPH</name>
<dbReference type="InterPro" id="IPR013766">
    <property type="entry name" value="Thioredoxin_domain"/>
</dbReference>
<dbReference type="PANTHER" id="PTHR42852">
    <property type="entry name" value="THIOL:DISULFIDE INTERCHANGE PROTEIN DSBE"/>
    <property type="match status" value="1"/>
</dbReference>
<dbReference type="GO" id="GO:0016209">
    <property type="term" value="F:antioxidant activity"/>
    <property type="evidence" value="ECO:0007669"/>
    <property type="project" value="InterPro"/>
</dbReference>
<keyword evidence="2" id="KW-0732">Signal</keyword>
<dbReference type="Pfam" id="PF00578">
    <property type="entry name" value="AhpC-TSA"/>
    <property type="match status" value="1"/>
</dbReference>
<organism evidence="4 5">
    <name type="scientific">Pelagibacterium lacus</name>
    <dbReference type="NCBI Taxonomy" id="2282655"/>
    <lineage>
        <taxon>Bacteria</taxon>
        <taxon>Pseudomonadati</taxon>
        <taxon>Pseudomonadota</taxon>
        <taxon>Alphaproteobacteria</taxon>
        <taxon>Hyphomicrobiales</taxon>
        <taxon>Devosiaceae</taxon>
        <taxon>Pelagibacterium</taxon>
    </lineage>
</organism>
<gene>
    <name evidence="4" type="ORF">DVH29_16090</name>
</gene>
<dbReference type="OrthoDB" id="9799347at2"/>
<dbReference type="PANTHER" id="PTHR42852:SF13">
    <property type="entry name" value="PROTEIN DIPZ"/>
    <property type="match status" value="1"/>
</dbReference>
<dbReference type="PROSITE" id="PS00194">
    <property type="entry name" value="THIOREDOXIN_1"/>
    <property type="match status" value="1"/>
</dbReference>
<dbReference type="Gene3D" id="3.40.30.10">
    <property type="entry name" value="Glutaredoxin"/>
    <property type="match status" value="1"/>
</dbReference>
<dbReference type="InterPro" id="IPR000866">
    <property type="entry name" value="AhpC/TSA"/>
</dbReference>
<dbReference type="InterPro" id="IPR050553">
    <property type="entry name" value="Thioredoxin_ResA/DsbE_sf"/>
</dbReference>
<feature type="signal peptide" evidence="2">
    <location>
        <begin position="1"/>
        <end position="32"/>
    </location>
</feature>
<dbReference type="InterPro" id="IPR017937">
    <property type="entry name" value="Thioredoxin_CS"/>
</dbReference>
<dbReference type="RefSeq" id="WP_114647193.1">
    <property type="nucleotide sequence ID" value="NZ_QQNH01000068.1"/>
</dbReference>
<keyword evidence="1" id="KW-0676">Redox-active center</keyword>
<feature type="domain" description="Thioredoxin" evidence="3">
    <location>
        <begin position="29"/>
        <end position="171"/>
    </location>
</feature>
<feature type="chain" id="PRO_5016777571" evidence="2">
    <location>
        <begin position="33"/>
        <end position="171"/>
    </location>
</feature>
<evidence type="ECO:0000256" key="1">
    <source>
        <dbReference type="ARBA" id="ARBA00023284"/>
    </source>
</evidence>
<dbReference type="EMBL" id="QQNH01000068">
    <property type="protein sequence ID" value="RDE07560.1"/>
    <property type="molecule type" value="Genomic_DNA"/>
</dbReference>
<evidence type="ECO:0000256" key="2">
    <source>
        <dbReference type="SAM" id="SignalP"/>
    </source>
</evidence>
<dbReference type="InterPro" id="IPR036249">
    <property type="entry name" value="Thioredoxin-like_sf"/>
</dbReference>
<reference evidence="5" key="1">
    <citation type="submission" date="2018-07" db="EMBL/GenBank/DDBJ databases">
        <authorList>
            <person name="Liu B.-T."/>
            <person name="Du Z."/>
        </authorList>
    </citation>
    <scope>NUCLEOTIDE SEQUENCE [LARGE SCALE GENOMIC DNA]</scope>
    <source>
        <strain evidence="5">XYN52</strain>
    </source>
</reference>
<dbReference type="PROSITE" id="PS51352">
    <property type="entry name" value="THIOREDOXIN_2"/>
    <property type="match status" value="1"/>
</dbReference>
<evidence type="ECO:0000259" key="3">
    <source>
        <dbReference type="PROSITE" id="PS51352"/>
    </source>
</evidence>
<dbReference type="AlphaFoldDB" id="A0A369W2H3"/>
<dbReference type="SUPFAM" id="SSF52833">
    <property type="entry name" value="Thioredoxin-like"/>
    <property type="match status" value="1"/>
</dbReference>
<protein>
    <submittedName>
        <fullName evidence="4">TlpA family protein disulfide reductase</fullName>
    </submittedName>
</protein>
<comment type="caution">
    <text evidence="4">The sequence shown here is derived from an EMBL/GenBank/DDBJ whole genome shotgun (WGS) entry which is preliminary data.</text>
</comment>
<proteinExistence type="predicted"/>
<dbReference type="Proteomes" id="UP000253759">
    <property type="component" value="Unassembled WGS sequence"/>
</dbReference>
<dbReference type="CDD" id="cd02966">
    <property type="entry name" value="TlpA_like_family"/>
    <property type="match status" value="1"/>
</dbReference>
<evidence type="ECO:0000313" key="5">
    <source>
        <dbReference type="Proteomes" id="UP000253759"/>
    </source>
</evidence>